<feature type="binding site" evidence="14">
    <location>
        <position position="94"/>
    </location>
    <ligand>
        <name>D-ribulose 5-phosphate</name>
        <dbReference type="ChEBI" id="CHEBI:58121"/>
    </ligand>
</feature>
<gene>
    <name evidence="14 16" type="primary">ribB</name>
    <name evidence="16" type="ORF">LL253_16290</name>
</gene>
<comment type="cofactor">
    <cofactor evidence="14">
        <name>Mg(2+)</name>
        <dbReference type="ChEBI" id="CHEBI:18420"/>
    </cofactor>
    <cofactor evidence="14">
        <name>Mn(2+)</name>
        <dbReference type="ChEBI" id="CHEBI:29035"/>
    </cofactor>
    <text evidence="14">Binds 2 divalent metal cations per subunit. Magnesium or manganese.</text>
</comment>
<comment type="pathway">
    <text evidence="4 14">Cofactor biosynthesis; riboflavin biosynthesis; 2-hydroxy-3-oxobutyl phosphate from D-ribulose 5-phosphate: step 1/1.</text>
</comment>
<dbReference type="PANTHER" id="PTHR21327">
    <property type="entry name" value="GTP CYCLOHYDROLASE II-RELATED"/>
    <property type="match status" value="1"/>
</dbReference>
<evidence type="ECO:0000313" key="16">
    <source>
        <dbReference type="EMBL" id="MCC4234237.1"/>
    </source>
</evidence>
<dbReference type="InterPro" id="IPR000422">
    <property type="entry name" value="DHBP_synthase_RibB"/>
</dbReference>
<keyword evidence="9 14" id="KW-0686">Riboflavin biosynthesis</keyword>
<dbReference type="Pfam" id="PF00925">
    <property type="entry name" value="GTP_cyclohydro2"/>
    <property type="match status" value="1"/>
</dbReference>
<evidence type="ECO:0000313" key="17">
    <source>
        <dbReference type="Proteomes" id="UP001198830"/>
    </source>
</evidence>
<proteinExistence type="inferred from homology"/>
<dbReference type="PIRSF" id="PIRSF001259">
    <property type="entry name" value="RibA"/>
    <property type="match status" value="1"/>
</dbReference>
<dbReference type="EC" id="4.1.99.12" evidence="7 14"/>
<evidence type="ECO:0000256" key="2">
    <source>
        <dbReference type="ARBA" id="ARBA00001936"/>
    </source>
</evidence>
<keyword evidence="11 14" id="KW-0460">Magnesium</keyword>
<evidence type="ECO:0000256" key="1">
    <source>
        <dbReference type="ARBA" id="ARBA00000141"/>
    </source>
</evidence>
<dbReference type="HAMAP" id="MF_00180">
    <property type="entry name" value="RibB"/>
    <property type="match status" value="1"/>
</dbReference>
<dbReference type="InterPro" id="IPR036144">
    <property type="entry name" value="RibA-like_sf"/>
</dbReference>
<evidence type="ECO:0000259" key="15">
    <source>
        <dbReference type="Pfam" id="PF00925"/>
    </source>
</evidence>
<keyword evidence="13 14" id="KW-0456">Lyase</keyword>
<evidence type="ECO:0000256" key="7">
    <source>
        <dbReference type="ARBA" id="ARBA00012153"/>
    </source>
</evidence>
<feature type="binding site" evidence="14">
    <location>
        <begin position="89"/>
        <end position="90"/>
    </location>
    <ligand>
        <name>D-ribulose 5-phosphate</name>
        <dbReference type="ChEBI" id="CHEBI:58121"/>
    </ligand>
</feature>
<dbReference type="GO" id="GO:0008686">
    <property type="term" value="F:3,4-dihydroxy-2-butanone-4-phosphate synthase activity"/>
    <property type="evidence" value="ECO:0007669"/>
    <property type="project" value="UniProtKB-EC"/>
</dbReference>
<reference evidence="16 17" key="1">
    <citation type="submission" date="2021-10" db="EMBL/GenBank/DDBJ databases">
        <title>The diversity and Nitrogen Metabolism of Culturable Nitrate-Utilizing Bacteria Within the Oxygen Minimum Zone of the Changjiang (Yangtze River)Estuary.</title>
        <authorList>
            <person name="Zhang D."/>
            <person name="Zheng J."/>
            <person name="Liu S."/>
            <person name="He W."/>
        </authorList>
    </citation>
    <scope>NUCLEOTIDE SEQUENCE [LARGE SCALE GENOMIC DNA]</scope>
    <source>
        <strain evidence="16 17">FXH275-2</strain>
    </source>
</reference>
<evidence type="ECO:0000256" key="13">
    <source>
        <dbReference type="ARBA" id="ARBA00023239"/>
    </source>
</evidence>
<dbReference type="InterPro" id="IPR017945">
    <property type="entry name" value="DHBP_synth_RibB-like_a/b_dom"/>
</dbReference>
<evidence type="ECO:0000256" key="6">
    <source>
        <dbReference type="ARBA" id="ARBA00008976"/>
    </source>
</evidence>
<evidence type="ECO:0000256" key="12">
    <source>
        <dbReference type="ARBA" id="ARBA00023211"/>
    </source>
</evidence>
<comment type="similarity">
    <text evidence="5">In the N-terminal section; belongs to the DHBP synthase family.</text>
</comment>
<feature type="binding site" evidence="14">
    <location>
        <begin position="202"/>
        <end position="206"/>
    </location>
    <ligand>
        <name>D-ribulose 5-phosphate</name>
        <dbReference type="ChEBI" id="CHEBI:58121"/>
    </ligand>
</feature>
<evidence type="ECO:0000256" key="14">
    <source>
        <dbReference type="HAMAP-Rule" id="MF_00180"/>
    </source>
</evidence>
<feature type="site" description="Essential for catalytic activity" evidence="14">
    <location>
        <position position="188"/>
    </location>
</feature>
<dbReference type="Gene3D" id="3.90.870.10">
    <property type="entry name" value="DHBP synthase"/>
    <property type="match status" value="1"/>
</dbReference>
<evidence type="ECO:0000256" key="8">
    <source>
        <dbReference type="ARBA" id="ARBA00018836"/>
    </source>
</evidence>
<keyword evidence="12 14" id="KW-0464">Manganese</keyword>
<dbReference type="Proteomes" id="UP001198830">
    <property type="component" value="Unassembled WGS sequence"/>
</dbReference>
<evidence type="ECO:0000256" key="9">
    <source>
        <dbReference type="ARBA" id="ARBA00022619"/>
    </source>
</evidence>
<evidence type="ECO:0000256" key="5">
    <source>
        <dbReference type="ARBA" id="ARBA00005520"/>
    </source>
</evidence>
<dbReference type="Gene3D" id="3.40.50.10990">
    <property type="entry name" value="GTP cyclohydrolase II"/>
    <property type="match status" value="1"/>
</dbReference>
<comment type="function">
    <text evidence="3 14">Catalyzes the conversion of D-ribulose 5-phosphate to formate and 3,4-dihydroxy-2-butanone 4-phosphate.</text>
</comment>
<evidence type="ECO:0000256" key="4">
    <source>
        <dbReference type="ARBA" id="ARBA00004904"/>
    </source>
</evidence>
<comment type="subunit">
    <text evidence="14">Homodimer.</text>
</comment>
<dbReference type="EMBL" id="JAJGNP010000017">
    <property type="protein sequence ID" value="MCC4234237.1"/>
    <property type="molecule type" value="Genomic_DNA"/>
</dbReference>
<sequence length="429" mass="46730">MSSALLDTVRNLVTEGGMSRSGLARAAGLHANSLRKLGEADWNPTADTLGKLEAYLMKREGGTALASPEEIINEARNGRMFILVDDEDRENEGDLVIPAQMATPDAINFMATHGRGLICLAMTRDRVEHLGLELMSRNNGTRHETAFTVSIEAREGVTTGISAADRARTISVAIDGSKGRTDIVTPGHVFPLVAKDGGVLVRTGHTEAAVDVARLAGLNPSGVICEVMKDDGTMARLDDLIPFARKHRMKIGTIRDLIAYRRRHDHMVERRAETSFTSKWGGEWKAISFYNRATRTEQMVLQKGHVLPDQPTLVRMHQLSLMDDIYGAQGKRNDLLARSMELIGHEGSGLVVLLTGSDEGDFLSKSILRYAAKGALPSDMDELRNYGVGAQLLAELGVHDMILLTNSQHSLVALDGYDLAVVGQRSITV</sequence>
<organism evidence="16 17">
    <name type="scientific">Sphingobium soli</name>
    <dbReference type="NCBI Taxonomy" id="1591116"/>
    <lineage>
        <taxon>Bacteria</taxon>
        <taxon>Pseudomonadati</taxon>
        <taxon>Pseudomonadota</taxon>
        <taxon>Alphaproteobacteria</taxon>
        <taxon>Sphingomonadales</taxon>
        <taxon>Sphingomonadaceae</taxon>
        <taxon>Sphingobium</taxon>
    </lineage>
</organism>
<keyword evidence="17" id="KW-1185">Reference proteome</keyword>
<comment type="cofactor">
    <cofactor evidence="2">
        <name>Mn(2+)</name>
        <dbReference type="ChEBI" id="CHEBI:29035"/>
    </cofactor>
</comment>
<feature type="binding site" evidence="14">
    <location>
        <position position="90"/>
    </location>
    <ligand>
        <name>Mg(2+)</name>
        <dbReference type="ChEBI" id="CHEBI:18420"/>
        <label>1</label>
    </ligand>
</feature>
<evidence type="ECO:0000256" key="3">
    <source>
        <dbReference type="ARBA" id="ARBA00002284"/>
    </source>
</evidence>
<dbReference type="NCBIfam" id="TIGR00506">
    <property type="entry name" value="ribB"/>
    <property type="match status" value="1"/>
</dbReference>
<keyword evidence="10 14" id="KW-0479">Metal-binding</keyword>
<comment type="catalytic activity">
    <reaction evidence="1 14">
        <text>D-ribulose 5-phosphate = (2S)-2-hydroxy-3-oxobutyl phosphate + formate + H(+)</text>
        <dbReference type="Rhea" id="RHEA:18457"/>
        <dbReference type="ChEBI" id="CHEBI:15378"/>
        <dbReference type="ChEBI" id="CHEBI:15740"/>
        <dbReference type="ChEBI" id="CHEBI:58121"/>
        <dbReference type="ChEBI" id="CHEBI:58830"/>
        <dbReference type="EC" id="4.1.99.12"/>
    </reaction>
</comment>
<evidence type="ECO:0000256" key="11">
    <source>
        <dbReference type="ARBA" id="ARBA00022842"/>
    </source>
</evidence>
<comment type="similarity">
    <text evidence="14">Belongs to the DHBP synthase family.</text>
</comment>
<dbReference type="InterPro" id="IPR032677">
    <property type="entry name" value="GTP_cyclohydro_II"/>
</dbReference>
<evidence type="ECO:0000256" key="10">
    <source>
        <dbReference type="ARBA" id="ARBA00022723"/>
    </source>
</evidence>
<feature type="binding site" evidence="14">
    <location>
        <position position="205"/>
    </location>
    <ligand>
        <name>Mg(2+)</name>
        <dbReference type="ChEBI" id="CHEBI:18420"/>
        <label>2</label>
    </ligand>
</feature>
<comment type="caution">
    <text evidence="16">The sequence shown here is derived from an EMBL/GenBank/DDBJ whole genome shotgun (WGS) entry which is preliminary data.</text>
</comment>
<feature type="site" description="Essential for catalytic activity" evidence="14">
    <location>
        <position position="226"/>
    </location>
</feature>
<dbReference type="Pfam" id="PF00926">
    <property type="entry name" value="DHBP_synthase"/>
    <property type="match status" value="1"/>
</dbReference>
<accession>A0ABS8H6Q3</accession>
<dbReference type="RefSeq" id="WP_228227847.1">
    <property type="nucleotide sequence ID" value="NZ_JAJGNP010000017.1"/>
</dbReference>
<feature type="binding site" evidence="14">
    <location>
        <position position="90"/>
    </location>
    <ligand>
        <name>Mg(2+)</name>
        <dbReference type="ChEBI" id="CHEBI:18420"/>
        <label>2</label>
    </ligand>
</feature>
<dbReference type="SUPFAM" id="SSF142695">
    <property type="entry name" value="RibA-like"/>
    <property type="match status" value="1"/>
</dbReference>
<dbReference type="PANTHER" id="PTHR21327:SF34">
    <property type="entry name" value="3,4-DIHYDROXY-2-BUTANONE 4-PHOSPHATE SYNTHASE"/>
    <property type="match status" value="1"/>
</dbReference>
<comment type="similarity">
    <text evidence="6">In the C-terminal section; belongs to the GTP cyclohydrolase II family.</text>
</comment>
<name>A0ABS8H6Q3_9SPHN</name>
<protein>
    <recommendedName>
        <fullName evidence="8 14">3,4-dihydroxy-2-butanone 4-phosphate synthase</fullName>
        <shortName evidence="14">DHBP synthase</shortName>
        <ecNumber evidence="7 14">4.1.99.12</ecNumber>
    </recommendedName>
</protein>
<feature type="domain" description="GTP cyclohydrolase II" evidence="15">
    <location>
        <begin position="270"/>
        <end position="424"/>
    </location>
</feature>
<dbReference type="SUPFAM" id="SSF55821">
    <property type="entry name" value="YrdC/RibB"/>
    <property type="match status" value="1"/>
</dbReference>